<dbReference type="GO" id="GO:0051087">
    <property type="term" value="F:protein-folding chaperone binding"/>
    <property type="evidence" value="ECO:0007669"/>
    <property type="project" value="TreeGrafter"/>
</dbReference>
<keyword evidence="1" id="KW-0479">Metal-binding</keyword>
<evidence type="ECO:0000256" key="2">
    <source>
        <dbReference type="ARBA" id="ARBA00022771"/>
    </source>
</evidence>
<proteinExistence type="predicted"/>
<name>A0AA85A7V5_9TREM</name>
<dbReference type="GO" id="GO:0008270">
    <property type="term" value="F:zinc ion binding"/>
    <property type="evidence" value="ECO:0007669"/>
    <property type="project" value="UniProtKB-KW"/>
</dbReference>
<keyword evidence="3" id="KW-0862">Zinc</keyword>
<sequence>MRLKAFSSQLYRYYTSSFLWKFSNYPSRCLYTYPSRTRRVLWSLDTIQPKTSFCSDAVTNPQSTLPVSVTSDNSELSGDQDEIKGKMYIEFTCKKCTTRSSKYFSKLAYEKGIVIIRCDGCQSLHLIADNLGWIKDKHWKLEDCVKVDKKSVYIA</sequence>
<dbReference type="InterPro" id="IPR007853">
    <property type="entry name" value="Znf_DNL-typ"/>
</dbReference>
<dbReference type="Proteomes" id="UP000050790">
    <property type="component" value="Unassembled WGS sequence"/>
</dbReference>
<keyword evidence="2 4" id="KW-0863">Zinc-finger</keyword>
<dbReference type="GO" id="GO:0050821">
    <property type="term" value="P:protein stabilization"/>
    <property type="evidence" value="ECO:0007669"/>
    <property type="project" value="TreeGrafter"/>
</dbReference>
<evidence type="ECO:0000313" key="6">
    <source>
        <dbReference type="Proteomes" id="UP000050790"/>
    </source>
</evidence>
<dbReference type="PANTHER" id="PTHR20922">
    <property type="entry name" value="DNL-TYPE ZINC FINGER PROTEIN"/>
    <property type="match status" value="1"/>
</dbReference>
<dbReference type="AlphaFoldDB" id="A0AA85A7V5"/>
<dbReference type="GO" id="GO:0006457">
    <property type="term" value="P:protein folding"/>
    <property type="evidence" value="ECO:0007669"/>
    <property type="project" value="TreeGrafter"/>
</dbReference>
<accession>A0AA85A7V5</accession>
<evidence type="ECO:0000313" key="7">
    <source>
        <dbReference type="WBParaSite" id="SMRG1_69460.1"/>
    </source>
</evidence>
<dbReference type="Pfam" id="PF05180">
    <property type="entry name" value="zf-DNL"/>
    <property type="match status" value="1"/>
</dbReference>
<evidence type="ECO:0000256" key="1">
    <source>
        <dbReference type="ARBA" id="ARBA00022723"/>
    </source>
</evidence>
<protein>
    <recommendedName>
        <fullName evidence="5">DNL-type domain-containing protein</fullName>
    </recommendedName>
</protein>
<dbReference type="PANTHER" id="PTHR20922:SF13">
    <property type="entry name" value="DNL-TYPE ZINC FINGER PROTEIN"/>
    <property type="match status" value="1"/>
</dbReference>
<dbReference type="GO" id="GO:0030150">
    <property type="term" value="P:protein import into mitochondrial matrix"/>
    <property type="evidence" value="ECO:0007669"/>
    <property type="project" value="TreeGrafter"/>
</dbReference>
<organism evidence="6 7">
    <name type="scientific">Schistosoma margrebowiei</name>
    <dbReference type="NCBI Taxonomy" id="48269"/>
    <lineage>
        <taxon>Eukaryota</taxon>
        <taxon>Metazoa</taxon>
        <taxon>Spiralia</taxon>
        <taxon>Lophotrochozoa</taxon>
        <taxon>Platyhelminthes</taxon>
        <taxon>Trematoda</taxon>
        <taxon>Digenea</taxon>
        <taxon>Strigeidida</taxon>
        <taxon>Schistosomatoidea</taxon>
        <taxon>Schistosomatidae</taxon>
        <taxon>Schistosoma</taxon>
    </lineage>
</organism>
<dbReference type="InterPro" id="IPR024158">
    <property type="entry name" value="Mt_import_TIM15"/>
</dbReference>
<evidence type="ECO:0000256" key="4">
    <source>
        <dbReference type="PROSITE-ProRule" id="PRU00834"/>
    </source>
</evidence>
<dbReference type="PROSITE" id="PS51501">
    <property type="entry name" value="ZF_DNL"/>
    <property type="match status" value="1"/>
</dbReference>
<dbReference type="GO" id="GO:0005739">
    <property type="term" value="C:mitochondrion"/>
    <property type="evidence" value="ECO:0007669"/>
    <property type="project" value="TreeGrafter"/>
</dbReference>
<evidence type="ECO:0000256" key="3">
    <source>
        <dbReference type="ARBA" id="ARBA00022833"/>
    </source>
</evidence>
<feature type="domain" description="DNL-type" evidence="5">
    <location>
        <begin position="82"/>
        <end position="155"/>
    </location>
</feature>
<evidence type="ECO:0000259" key="5">
    <source>
        <dbReference type="PROSITE" id="PS51501"/>
    </source>
</evidence>
<dbReference type="WBParaSite" id="SMRG1_69460.1">
    <property type="protein sequence ID" value="SMRG1_69460.1"/>
    <property type="gene ID" value="SMRG1_69460"/>
</dbReference>
<reference evidence="7" key="1">
    <citation type="submission" date="2023-11" db="UniProtKB">
        <authorList>
            <consortium name="WormBaseParasite"/>
        </authorList>
    </citation>
    <scope>IDENTIFICATION</scope>
</reference>